<protein>
    <submittedName>
        <fullName evidence="2">Uncharacterized protein</fullName>
    </submittedName>
</protein>
<feature type="region of interest" description="Disordered" evidence="1">
    <location>
        <begin position="361"/>
        <end position="387"/>
    </location>
</feature>
<dbReference type="EMBL" id="NEDP02076618">
    <property type="protein sequence ID" value="OWF36440.1"/>
    <property type="molecule type" value="Genomic_DNA"/>
</dbReference>
<reference evidence="2 3" key="1">
    <citation type="journal article" date="2017" name="Nat. Ecol. Evol.">
        <title>Scallop genome provides insights into evolution of bilaterian karyotype and development.</title>
        <authorList>
            <person name="Wang S."/>
            <person name="Zhang J."/>
            <person name="Jiao W."/>
            <person name="Li J."/>
            <person name="Xun X."/>
            <person name="Sun Y."/>
            <person name="Guo X."/>
            <person name="Huan P."/>
            <person name="Dong B."/>
            <person name="Zhang L."/>
            <person name="Hu X."/>
            <person name="Sun X."/>
            <person name="Wang J."/>
            <person name="Zhao C."/>
            <person name="Wang Y."/>
            <person name="Wang D."/>
            <person name="Huang X."/>
            <person name="Wang R."/>
            <person name="Lv J."/>
            <person name="Li Y."/>
            <person name="Zhang Z."/>
            <person name="Liu B."/>
            <person name="Lu W."/>
            <person name="Hui Y."/>
            <person name="Liang J."/>
            <person name="Zhou Z."/>
            <person name="Hou R."/>
            <person name="Li X."/>
            <person name="Liu Y."/>
            <person name="Li H."/>
            <person name="Ning X."/>
            <person name="Lin Y."/>
            <person name="Zhao L."/>
            <person name="Xing Q."/>
            <person name="Dou J."/>
            <person name="Li Y."/>
            <person name="Mao J."/>
            <person name="Guo H."/>
            <person name="Dou H."/>
            <person name="Li T."/>
            <person name="Mu C."/>
            <person name="Jiang W."/>
            <person name="Fu Q."/>
            <person name="Fu X."/>
            <person name="Miao Y."/>
            <person name="Liu J."/>
            <person name="Yu Q."/>
            <person name="Li R."/>
            <person name="Liao H."/>
            <person name="Li X."/>
            <person name="Kong Y."/>
            <person name="Jiang Z."/>
            <person name="Chourrout D."/>
            <person name="Li R."/>
            <person name="Bao Z."/>
        </authorList>
    </citation>
    <scope>NUCLEOTIDE SEQUENCE [LARGE SCALE GENOMIC DNA]</scope>
    <source>
        <strain evidence="2 3">PY_sf001</strain>
    </source>
</reference>
<feature type="region of interest" description="Disordered" evidence="1">
    <location>
        <begin position="208"/>
        <end position="259"/>
    </location>
</feature>
<dbReference type="AlphaFoldDB" id="A0A210PIY1"/>
<dbReference type="OrthoDB" id="6103902at2759"/>
<evidence type="ECO:0000256" key="1">
    <source>
        <dbReference type="SAM" id="MobiDB-lite"/>
    </source>
</evidence>
<feature type="region of interest" description="Disordered" evidence="1">
    <location>
        <begin position="279"/>
        <end position="303"/>
    </location>
</feature>
<feature type="compositionally biased region" description="Low complexity" evidence="1">
    <location>
        <begin position="244"/>
        <end position="259"/>
    </location>
</feature>
<organism evidence="2 3">
    <name type="scientific">Mizuhopecten yessoensis</name>
    <name type="common">Japanese scallop</name>
    <name type="synonym">Patinopecten yessoensis</name>
    <dbReference type="NCBI Taxonomy" id="6573"/>
    <lineage>
        <taxon>Eukaryota</taxon>
        <taxon>Metazoa</taxon>
        <taxon>Spiralia</taxon>
        <taxon>Lophotrochozoa</taxon>
        <taxon>Mollusca</taxon>
        <taxon>Bivalvia</taxon>
        <taxon>Autobranchia</taxon>
        <taxon>Pteriomorphia</taxon>
        <taxon>Pectinida</taxon>
        <taxon>Pectinoidea</taxon>
        <taxon>Pectinidae</taxon>
        <taxon>Mizuhopecten</taxon>
    </lineage>
</organism>
<feature type="region of interest" description="Disordered" evidence="1">
    <location>
        <begin position="311"/>
        <end position="330"/>
    </location>
</feature>
<feature type="compositionally biased region" description="Polar residues" evidence="1">
    <location>
        <begin position="371"/>
        <end position="380"/>
    </location>
</feature>
<feature type="compositionally biased region" description="Polar residues" evidence="1">
    <location>
        <begin position="279"/>
        <end position="300"/>
    </location>
</feature>
<comment type="caution">
    <text evidence="2">The sequence shown here is derived from an EMBL/GenBank/DDBJ whole genome shotgun (WGS) entry which is preliminary data.</text>
</comment>
<gene>
    <name evidence="2" type="ORF">KP79_PYT03176</name>
</gene>
<keyword evidence="3" id="KW-1185">Reference proteome</keyword>
<name>A0A210PIY1_MIZYE</name>
<sequence length="392" mass="43642">MCRIPPVITFLYYSNQSFINKTSRARSCVSAYVIPMNSITSQIISRHSIATISTVRATELSERSQSLIMDSSYLPRRRVRPDKGNPPKVGGCDFCYQKNVKIRPLECHSHFYCQVCEEFCPKIRKGDFTCRKCSHRTRVLDDENRKRVDDFYVKQEGLAKPKGFQEVIISIDGANIISFNDDDDEEDGDLSGNNTEWDFLLQSLTSKDRKENDKGATKGSDNLKTNKTETEKRTGSKKQKPENSKLSSDGSDTSSSLTSFDQIGVTGFRIKPEIENPSSTLEVSSFPEQGSNSPIVTPTTGLLPVPEGRHGFDSDSLSERGTSPVKPPPKMLDAASWLGLRRLTARDDSTNPIELYTAEGTSFRGRKASPGGSQDGSTFGQDIIHGDDFWDF</sequence>
<accession>A0A210PIY1</accession>
<proteinExistence type="predicted"/>
<evidence type="ECO:0000313" key="2">
    <source>
        <dbReference type="EMBL" id="OWF36440.1"/>
    </source>
</evidence>
<dbReference type="Proteomes" id="UP000242188">
    <property type="component" value="Unassembled WGS sequence"/>
</dbReference>
<feature type="compositionally biased region" description="Basic and acidic residues" evidence="1">
    <location>
        <begin position="224"/>
        <end position="243"/>
    </location>
</feature>
<evidence type="ECO:0000313" key="3">
    <source>
        <dbReference type="Proteomes" id="UP000242188"/>
    </source>
</evidence>